<gene>
    <name evidence="1" type="ORF">AO063_00605</name>
</gene>
<dbReference type="Proteomes" id="UP000054197">
    <property type="component" value="Unassembled WGS sequence"/>
</dbReference>
<evidence type="ECO:0008006" key="3">
    <source>
        <dbReference type="Google" id="ProtNLM"/>
    </source>
</evidence>
<dbReference type="EMBL" id="LKEF01000002">
    <property type="protein sequence ID" value="KTB68243.1"/>
    <property type="molecule type" value="Genomic_DNA"/>
</dbReference>
<name>A0A0W0I519_PSEFL</name>
<protein>
    <recommendedName>
        <fullName evidence="3">Integrase</fullName>
    </recommendedName>
</protein>
<reference evidence="1 2" key="1">
    <citation type="submission" date="2015-09" db="EMBL/GenBank/DDBJ databases">
        <title>Genome sequence of ICMP 11288.</title>
        <authorList>
            <person name="Visnovsky S."/>
            <person name="Lu A."/>
            <person name="Panda P."/>
            <person name="Pitman A."/>
        </authorList>
    </citation>
    <scope>NUCLEOTIDE SEQUENCE [LARGE SCALE GENOMIC DNA]</scope>
    <source>
        <strain evidence="1 2">ICMP 11288</strain>
    </source>
</reference>
<dbReference type="AlphaFoldDB" id="A0A0W0I519"/>
<organism evidence="1 2">
    <name type="scientific">Pseudomonas fluorescens ICMP 11288</name>
    <dbReference type="NCBI Taxonomy" id="1198309"/>
    <lineage>
        <taxon>Bacteria</taxon>
        <taxon>Pseudomonadati</taxon>
        <taxon>Pseudomonadota</taxon>
        <taxon>Gammaproteobacteria</taxon>
        <taxon>Pseudomonadales</taxon>
        <taxon>Pseudomonadaceae</taxon>
        <taxon>Pseudomonas</taxon>
    </lineage>
</organism>
<sequence>MEDFSFDERRIKAMIEHAERQSKIYKRSHSYQADWLVRGGIGSQEWLVSFPGGSKLQCMSFDRLMADGTNLTDDPNKLLLETVQKWLFHCRMGTITGKPVAEGRWITYFSFAMNLAARANLYKDTYETSTHGFRLFDEDACKAIAETFSQGGWTAALLLKERFISHLLDILPVSFSLEDLISDPDALPVELTREAISYFTRNDLYVSSAQNSTYDKGLLSRDYIGSILGRPSTSLHNANFRLFIRQFEPALAHDDLLQRGVRANLHSTQNTKTIDEAADGAMGISSFMDTMSCLKLFFQGHDILPEDIPDIKLNIDQLVLDYKPHLKPGGHTKLLPLDIGFKCLNQACKWITVYGNAIVESLIFYIEQFVSIDEDNSLSKQSVKKNELFQKTKHLWMTRGMENLPAQPLFQALNISRLQTKEKKNFPVDKTNYKMVMESFYGACAIIIGIVKPIRNTELSTLERNCLSTDQGNNGAFMGHMVGKTGELGANDFIERPIPYVAAHAIQLLQVLGEKLADIYGDESEYAGRLFYIPGRGFKCPSGEIPEWKVNLCINTFCDAIQLPVDKIGRRWYVRIHEMRKFFLLLVHRHVGDSGKELLRYMAGHSNRKHIDDYTDYEPSDSEAVRYESECIDDKLIALENGLLSKDTNQGLLALYIEALKHFKATSIASISNKELLKYLDKMVQQPEFDMTTYKVRLESYDEEIYTIDFAICLGGQKDERYNK</sequence>
<dbReference type="RefSeq" id="WP_058419415.1">
    <property type="nucleotide sequence ID" value="NZ_LKEF01000002.1"/>
</dbReference>
<accession>A0A0W0I519</accession>
<evidence type="ECO:0000313" key="2">
    <source>
        <dbReference type="Proteomes" id="UP000054197"/>
    </source>
</evidence>
<comment type="caution">
    <text evidence="1">The sequence shown here is derived from an EMBL/GenBank/DDBJ whole genome shotgun (WGS) entry which is preliminary data.</text>
</comment>
<proteinExistence type="predicted"/>
<evidence type="ECO:0000313" key="1">
    <source>
        <dbReference type="EMBL" id="KTB68243.1"/>
    </source>
</evidence>